<evidence type="ECO:0000313" key="14">
    <source>
        <dbReference type="Proteomes" id="UP000249299"/>
    </source>
</evidence>
<dbReference type="PANTHER" id="PTHR32243">
    <property type="entry name" value="MALTOSE TRANSPORT SYSTEM PERMEASE-RELATED"/>
    <property type="match status" value="1"/>
</dbReference>
<evidence type="ECO:0000256" key="10">
    <source>
        <dbReference type="ARBA" id="ARBA00041109"/>
    </source>
</evidence>
<keyword evidence="7 11" id="KW-0812">Transmembrane</keyword>
<keyword evidence="9 11" id="KW-0472">Membrane</keyword>
<dbReference type="Pfam" id="PF00528">
    <property type="entry name" value="BPD_transp_1"/>
    <property type="match status" value="1"/>
</dbReference>
<dbReference type="Proteomes" id="UP000249299">
    <property type="component" value="Unassembled WGS sequence"/>
</dbReference>
<dbReference type="OrthoDB" id="9815445at2"/>
<comment type="function">
    <text evidence="1">Part of the ABC transporter complex MalEFGK involved in maltose/maltodextrin import. Probably responsible for the translocation of the substrate across the membrane.</text>
</comment>
<dbReference type="Gene3D" id="1.10.3720.10">
    <property type="entry name" value="MetI-like"/>
    <property type="match status" value="1"/>
</dbReference>
<feature type="transmembrane region" description="Helical" evidence="11">
    <location>
        <begin position="243"/>
        <end position="260"/>
    </location>
</feature>
<sequence length="275" mass="29831">MTNTVGQSRLASLVVALVVALAIVVVLFPFLWIFLASIKPASVVALPDVWTFSPTARNWNDVLLGSDVPKNILNSLIVSVVTVSVALFTGAPAAYSFSRYKTGAGFRFTILAAEMMPPAILILPLFLILYQLGLIDSLMGVILAHLTFVVPVITWFLIGFFDDVPRELEDQAMIDGYTRFQAFYKVILPAIRPGIAAAAVFGFVLSWNDMFYALILTGGESKTLPVAIAGFWTFRGIDMGKMAVAILIAVVPILIVSFFIQKHLVRGLGGGAVKF</sequence>
<reference evidence="13 14" key="1">
    <citation type="submission" date="2017-07" db="EMBL/GenBank/DDBJ databases">
        <title>Draft Genome Sequences of Select Purple Nonsulfur Bacteria.</title>
        <authorList>
            <person name="Lasarre B."/>
            <person name="Mckinlay J.B."/>
        </authorList>
    </citation>
    <scope>NUCLEOTIDE SEQUENCE [LARGE SCALE GENOMIC DNA]</scope>
    <source>
        <strain evidence="13 14">DSM 11290</strain>
    </source>
</reference>
<dbReference type="RefSeq" id="WP_111432406.1">
    <property type="nucleotide sequence ID" value="NZ_JACIGG010000001.1"/>
</dbReference>
<dbReference type="InterPro" id="IPR000515">
    <property type="entry name" value="MetI-like"/>
</dbReference>
<evidence type="ECO:0000256" key="7">
    <source>
        <dbReference type="ARBA" id="ARBA00022692"/>
    </source>
</evidence>
<evidence type="ECO:0000313" key="13">
    <source>
        <dbReference type="EMBL" id="RAI30152.1"/>
    </source>
</evidence>
<comment type="caution">
    <text evidence="13">The sequence shown here is derived from an EMBL/GenBank/DDBJ whole genome shotgun (WGS) entry which is preliminary data.</text>
</comment>
<evidence type="ECO:0000256" key="9">
    <source>
        <dbReference type="ARBA" id="ARBA00023136"/>
    </source>
</evidence>
<dbReference type="InterPro" id="IPR050901">
    <property type="entry name" value="BP-dep_ABC_trans_perm"/>
</dbReference>
<evidence type="ECO:0000256" key="8">
    <source>
        <dbReference type="ARBA" id="ARBA00022989"/>
    </source>
</evidence>
<evidence type="ECO:0000256" key="1">
    <source>
        <dbReference type="ARBA" id="ARBA00002264"/>
    </source>
</evidence>
<feature type="domain" description="ABC transmembrane type-1" evidence="12">
    <location>
        <begin position="72"/>
        <end position="260"/>
    </location>
</feature>
<keyword evidence="5" id="KW-1003">Cell membrane</keyword>
<comment type="subcellular location">
    <subcellularLocation>
        <location evidence="2 11">Cell membrane</location>
        <topology evidence="2 11">Multi-pass membrane protein</topology>
    </subcellularLocation>
</comment>
<gene>
    <name evidence="13" type="ORF">CH339_01080</name>
</gene>
<evidence type="ECO:0000256" key="11">
    <source>
        <dbReference type="RuleBase" id="RU363032"/>
    </source>
</evidence>
<dbReference type="GO" id="GO:0005886">
    <property type="term" value="C:plasma membrane"/>
    <property type="evidence" value="ECO:0007669"/>
    <property type="project" value="UniProtKB-SubCell"/>
</dbReference>
<feature type="transmembrane region" description="Helical" evidence="11">
    <location>
        <begin position="72"/>
        <end position="96"/>
    </location>
</feature>
<evidence type="ECO:0000259" key="12">
    <source>
        <dbReference type="PROSITE" id="PS50928"/>
    </source>
</evidence>
<dbReference type="PANTHER" id="PTHR32243:SF50">
    <property type="entry name" value="MALTOSE_MALTODEXTRIN TRANSPORT SYSTEM PERMEASE PROTEIN MALG"/>
    <property type="match status" value="1"/>
</dbReference>
<keyword evidence="14" id="KW-1185">Reference proteome</keyword>
<protein>
    <recommendedName>
        <fullName evidence="10">Maltose/maltodextrin transport system permease protein MalG</fullName>
    </recommendedName>
</protein>
<evidence type="ECO:0000256" key="3">
    <source>
        <dbReference type="ARBA" id="ARBA00009047"/>
    </source>
</evidence>
<evidence type="ECO:0000256" key="4">
    <source>
        <dbReference type="ARBA" id="ARBA00022448"/>
    </source>
</evidence>
<keyword evidence="4 11" id="KW-0813">Transport</keyword>
<keyword evidence="6" id="KW-0762">Sugar transport</keyword>
<dbReference type="InterPro" id="IPR035906">
    <property type="entry name" value="MetI-like_sf"/>
</dbReference>
<dbReference type="GO" id="GO:0055085">
    <property type="term" value="P:transmembrane transport"/>
    <property type="evidence" value="ECO:0007669"/>
    <property type="project" value="InterPro"/>
</dbReference>
<comment type="similarity">
    <text evidence="3">Belongs to the binding-protein-dependent transport system permease family. MalFG subfamily.</text>
</comment>
<feature type="transmembrane region" description="Helical" evidence="11">
    <location>
        <begin position="182"/>
        <end position="205"/>
    </location>
</feature>
<evidence type="ECO:0000256" key="2">
    <source>
        <dbReference type="ARBA" id="ARBA00004651"/>
    </source>
</evidence>
<feature type="transmembrane region" description="Helical" evidence="11">
    <location>
        <begin position="108"/>
        <end position="132"/>
    </location>
</feature>
<proteinExistence type="inferred from homology"/>
<organism evidence="13 14">
    <name type="scientific">Rhodobium orientis</name>
    <dbReference type="NCBI Taxonomy" id="34017"/>
    <lineage>
        <taxon>Bacteria</taxon>
        <taxon>Pseudomonadati</taxon>
        <taxon>Pseudomonadota</taxon>
        <taxon>Alphaproteobacteria</taxon>
        <taxon>Hyphomicrobiales</taxon>
        <taxon>Rhodobiaceae</taxon>
        <taxon>Rhodobium</taxon>
    </lineage>
</organism>
<keyword evidence="8 11" id="KW-1133">Transmembrane helix</keyword>
<dbReference type="CDD" id="cd06261">
    <property type="entry name" value="TM_PBP2"/>
    <property type="match status" value="1"/>
</dbReference>
<dbReference type="PROSITE" id="PS50928">
    <property type="entry name" value="ABC_TM1"/>
    <property type="match status" value="1"/>
</dbReference>
<evidence type="ECO:0000256" key="5">
    <source>
        <dbReference type="ARBA" id="ARBA00022475"/>
    </source>
</evidence>
<name>A0A327JYT5_9HYPH</name>
<accession>A0A327JYT5</accession>
<dbReference type="EMBL" id="NPEV01000001">
    <property type="protein sequence ID" value="RAI30152.1"/>
    <property type="molecule type" value="Genomic_DNA"/>
</dbReference>
<feature type="transmembrane region" description="Helical" evidence="11">
    <location>
        <begin position="12"/>
        <end position="35"/>
    </location>
</feature>
<evidence type="ECO:0000256" key="6">
    <source>
        <dbReference type="ARBA" id="ARBA00022597"/>
    </source>
</evidence>
<feature type="transmembrane region" description="Helical" evidence="11">
    <location>
        <begin position="138"/>
        <end position="161"/>
    </location>
</feature>
<dbReference type="AlphaFoldDB" id="A0A327JYT5"/>
<dbReference type="SUPFAM" id="SSF161098">
    <property type="entry name" value="MetI-like"/>
    <property type="match status" value="1"/>
</dbReference>